<dbReference type="AlphaFoldDB" id="A0A7J3Y0B5"/>
<sequence>MASEKLTFSLAITVMFVIGVLVGYFLGGSKVVTVITTTPSSIPTSTPSPTAVTTAKTETSNRRVTTTTVATYTPTPKAVTLGDWRISVVDVKEAKYIKTLVSGNWKYYEAPEGRKIVVITLRVENTGTDVRNPFLRGLNTPLLVTDANITYHKVYTDQLGSIYELAKEIEQTAVECNYLDTSSAVAPGASIKGDFMYLIPAAEKPAQIVITYQPPLPEPEATAIIRLG</sequence>
<reference evidence="3" key="1">
    <citation type="journal article" date="2020" name="mSystems">
        <title>Genome- and Community-Level Interaction Insights into Carbon Utilization and Element Cycling Functions of Hydrothermarchaeota in Hydrothermal Sediment.</title>
        <authorList>
            <person name="Zhou Z."/>
            <person name="Liu Y."/>
            <person name="Xu W."/>
            <person name="Pan J."/>
            <person name="Luo Z.H."/>
            <person name="Li M."/>
        </authorList>
    </citation>
    <scope>NUCLEOTIDE SEQUENCE [LARGE SCALE GENOMIC DNA]</scope>
    <source>
        <strain evidence="3">SpSt-110</strain>
    </source>
</reference>
<evidence type="ECO:0000313" key="3">
    <source>
        <dbReference type="EMBL" id="HHP68434.1"/>
    </source>
</evidence>
<dbReference type="EMBL" id="DRYK01000087">
    <property type="protein sequence ID" value="HHP68434.1"/>
    <property type="molecule type" value="Genomic_DNA"/>
</dbReference>
<keyword evidence="2" id="KW-0472">Membrane</keyword>
<feature type="transmembrane region" description="Helical" evidence="2">
    <location>
        <begin position="6"/>
        <end position="26"/>
    </location>
</feature>
<organism evidence="3">
    <name type="scientific">Thermogladius calderae</name>
    <dbReference type="NCBI Taxonomy" id="1200300"/>
    <lineage>
        <taxon>Archaea</taxon>
        <taxon>Thermoproteota</taxon>
        <taxon>Thermoprotei</taxon>
        <taxon>Desulfurococcales</taxon>
        <taxon>Desulfurococcaceae</taxon>
        <taxon>Thermogladius</taxon>
    </lineage>
</organism>
<name>A0A7J3Y0B5_9CREN</name>
<keyword evidence="1" id="KW-0732">Signal</keyword>
<keyword evidence="2" id="KW-0812">Transmembrane</keyword>
<gene>
    <name evidence="3" type="ORF">ENM60_06630</name>
</gene>
<comment type="caution">
    <text evidence="3">The sequence shown here is derived from an EMBL/GenBank/DDBJ whole genome shotgun (WGS) entry which is preliminary data.</text>
</comment>
<proteinExistence type="predicted"/>
<keyword evidence="2" id="KW-1133">Transmembrane helix</keyword>
<evidence type="ECO:0008006" key="4">
    <source>
        <dbReference type="Google" id="ProtNLM"/>
    </source>
</evidence>
<evidence type="ECO:0000256" key="1">
    <source>
        <dbReference type="ARBA" id="ARBA00022729"/>
    </source>
</evidence>
<evidence type="ECO:0000256" key="2">
    <source>
        <dbReference type="SAM" id="Phobius"/>
    </source>
</evidence>
<protein>
    <recommendedName>
        <fullName evidence="4">DUF4352 domain-containing protein</fullName>
    </recommendedName>
</protein>
<dbReference type="InterPro" id="IPR029050">
    <property type="entry name" value="Immunoprotect_excell_Ig-like"/>
</dbReference>
<accession>A0A7J3Y0B5</accession>
<dbReference type="Gene3D" id="2.60.40.1240">
    <property type="match status" value="1"/>
</dbReference>